<accession>A0AAQ3L466</accession>
<keyword evidence="6" id="KW-0408">Iron</keyword>
<comment type="cofactor">
    <cofactor evidence="1">
        <name>heme</name>
        <dbReference type="ChEBI" id="CHEBI:30413"/>
    </cofactor>
</comment>
<dbReference type="GO" id="GO:0020037">
    <property type="term" value="F:heme binding"/>
    <property type="evidence" value="ECO:0007669"/>
    <property type="project" value="InterPro"/>
</dbReference>
<evidence type="ECO:0000256" key="5">
    <source>
        <dbReference type="ARBA" id="ARBA00023002"/>
    </source>
</evidence>
<evidence type="ECO:0000256" key="7">
    <source>
        <dbReference type="ARBA" id="ARBA00023033"/>
    </source>
</evidence>
<evidence type="ECO:0000256" key="2">
    <source>
        <dbReference type="ARBA" id="ARBA00010617"/>
    </source>
</evidence>
<proteinExistence type="inferred from homology"/>
<reference evidence="10 11" key="1">
    <citation type="submission" date="2023-10" db="EMBL/GenBank/DDBJ databases">
        <title>Chromosome-scale genome assembly provides insights into flower coloration mechanisms of Canna indica.</title>
        <authorList>
            <person name="Li C."/>
        </authorList>
    </citation>
    <scope>NUCLEOTIDE SEQUENCE [LARGE SCALE GENOMIC DNA]</scope>
    <source>
        <tissue evidence="10">Flower</tissue>
    </source>
</reference>
<keyword evidence="5" id="KW-0560">Oxidoreductase</keyword>
<gene>
    <name evidence="10" type="ORF">Cni_G29148</name>
</gene>
<evidence type="ECO:0000313" key="11">
    <source>
        <dbReference type="Proteomes" id="UP001327560"/>
    </source>
</evidence>
<dbReference type="InterPro" id="IPR036396">
    <property type="entry name" value="Cyt_P450_sf"/>
</dbReference>
<dbReference type="Pfam" id="PF00067">
    <property type="entry name" value="p450"/>
    <property type="match status" value="1"/>
</dbReference>
<evidence type="ECO:0000256" key="8">
    <source>
        <dbReference type="SAM" id="Coils"/>
    </source>
</evidence>
<keyword evidence="3" id="KW-0349">Heme</keyword>
<dbReference type="GO" id="GO:0004497">
    <property type="term" value="F:monooxygenase activity"/>
    <property type="evidence" value="ECO:0007669"/>
    <property type="project" value="UniProtKB-KW"/>
</dbReference>
<evidence type="ECO:0000256" key="3">
    <source>
        <dbReference type="ARBA" id="ARBA00022617"/>
    </source>
</evidence>
<dbReference type="Gene3D" id="1.10.630.10">
    <property type="entry name" value="Cytochrome P450"/>
    <property type="match status" value="1"/>
</dbReference>
<keyword evidence="8" id="KW-0175">Coiled coil</keyword>
<dbReference type="GO" id="GO:0016705">
    <property type="term" value="F:oxidoreductase activity, acting on paired donors, with incorporation or reduction of molecular oxygen"/>
    <property type="evidence" value="ECO:0007669"/>
    <property type="project" value="InterPro"/>
</dbReference>
<dbReference type="GO" id="GO:0005506">
    <property type="term" value="F:iron ion binding"/>
    <property type="evidence" value="ECO:0007669"/>
    <property type="project" value="InterPro"/>
</dbReference>
<feature type="region of interest" description="Disordered" evidence="9">
    <location>
        <begin position="204"/>
        <end position="239"/>
    </location>
</feature>
<dbReference type="EMBL" id="CP136898">
    <property type="protein sequence ID" value="WOL20343.1"/>
    <property type="molecule type" value="Genomic_DNA"/>
</dbReference>
<dbReference type="SUPFAM" id="SSF48264">
    <property type="entry name" value="Cytochrome P450"/>
    <property type="match status" value="1"/>
</dbReference>
<organism evidence="10 11">
    <name type="scientific">Canna indica</name>
    <name type="common">Indian-shot</name>
    <dbReference type="NCBI Taxonomy" id="4628"/>
    <lineage>
        <taxon>Eukaryota</taxon>
        <taxon>Viridiplantae</taxon>
        <taxon>Streptophyta</taxon>
        <taxon>Embryophyta</taxon>
        <taxon>Tracheophyta</taxon>
        <taxon>Spermatophyta</taxon>
        <taxon>Magnoliopsida</taxon>
        <taxon>Liliopsida</taxon>
        <taxon>Zingiberales</taxon>
        <taxon>Cannaceae</taxon>
        <taxon>Canna</taxon>
    </lineage>
</organism>
<evidence type="ECO:0008006" key="12">
    <source>
        <dbReference type="Google" id="ProtNLM"/>
    </source>
</evidence>
<dbReference type="InterPro" id="IPR001128">
    <property type="entry name" value="Cyt_P450"/>
</dbReference>
<dbReference type="AlphaFoldDB" id="A0AAQ3L466"/>
<evidence type="ECO:0000256" key="4">
    <source>
        <dbReference type="ARBA" id="ARBA00022723"/>
    </source>
</evidence>
<keyword evidence="4" id="KW-0479">Metal-binding</keyword>
<protein>
    <recommendedName>
        <fullName evidence="12">RNase H type-1 domain-containing protein</fullName>
    </recommendedName>
</protein>
<dbReference type="PANTHER" id="PTHR47946">
    <property type="entry name" value="CYTOCHROME P450 78A7-RELATED"/>
    <property type="match status" value="1"/>
</dbReference>
<comment type="similarity">
    <text evidence="2">Belongs to the cytochrome P450 family.</text>
</comment>
<evidence type="ECO:0000313" key="10">
    <source>
        <dbReference type="EMBL" id="WOL20343.1"/>
    </source>
</evidence>
<keyword evidence="7" id="KW-0503">Monooxygenase</keyword>
<feature type="coiled-coil region" evidence="8">
    <location>
        <begin position="424"/>
        <end position="456"/>
    </location>
</feature>
<evidence type="ECO:0000256" key="6">
    <source>
        <dbReference type="ARBA" id="ARBA00023004"/>
    </source>
</evidence>
<dbReference type="InterPro" id="IPR051996">
    <property type="entry name" value="Cytochrome_P450_78A"/>
</dbReference>
<sequence length="857" mass="98236">MAHSVNNVVVSVRLIGDKLALVLGAFNWSDHLPDFPEFDSLECDLTLLFTRLVVTSPTFLVGDLEAEELKVMVRKGQVFFFCGCFNVSTSFLPSPQEECNGNKEKNFQNRDHNDNKYDYCGRAARGWHTALARCRDQRNAASQGRWSDQLKAPRTRASLSPIRRTDTTTLLTKWAMAELVLHPKVQAKLRREIDSVVGAGRQSTNADVDVVPSGRGQGDPAHAPVGATNEGRQAKHRTKRYHLREKMSATLLRQLATKRIRMWLCDEVVLGVKRPSRGGGGATLVEIGIDAAEDCSRETSSQSSSPHLLLQDCLWMQDARGQSISARLDKAYFNVNWLEMEYDIVVRNLQMSDSDHRAILVTGEDCNRGKNGKELIFELYWLEYLELENVVKESMVKYEAKGMNMTEKLVMLQGDLEKWNRDKVGSLELNLKNTRKRLEELQLEEENDTISNEERMLLRGLLNKVNALCQQIQIKWWSKSRKKWVEGCEKNTKYYHSVVKIRRQSQVDKLEINGVCVKDTNVMPEAMTSWYGKLWENKGVSDFSKWKLDELDWVKLSTQECDVMKRKLSNKEIWNALKSLGRGKSPGLDGFSVEFFIANWEVLKEDFSKLLSWKLVTSNKGKGRLRIRDMKLMKKAFMARRVLPILNMEEKFWASLIVKKYGCIHPWVEAKRSKLSWNMKAITNCMYSLREWPRKKVENGKDTDIWVDPWLGELPICKWPTYINVAALNGVTKVSEMISNNGWEGNIIDVCFGSALSQVVYSIPVDKHVGRDKWVWADNWRVLVEKVNREVLEYLNAEKCKGSPLMVETMAIWYGIDNVKKKGLSGVIVRSDCLRIVNILKGEFQAPWSAHFNTGQN</sequence>
<dbReference type="PANTHER" id="PTHR47946:SF6">
    <property type="entry name" value="CYTOCHROME P450 78A7"/>
    <property type="match status" value="1"/>
</dbReference>
<evidence type="ECO:0000256" key="1">
    <source>
        <dbReference type="ARBA" id="ARBA00001971"/>
    </source>
</evidence>
<keyword evidence="11" id="KW-1185">Reference proteome</keyword>
<evidence type="ECO:0000256" key="9">
    <source>
        <dbReference type="SAM" id="MobiDB-lite"/>
    </source>
</evidence>
<name>A0AAQ3L466_9LILI</name>
<dbReference type="Proteomes" id="UP001327560">
    <property type="component" value="Chromosome 9"/>
</dbReference>